<dbReference type="RefSeq" id="WP_022020610.1">
    <property type="nucleotide sequence ID" value="NZ_DYVX01000074.1"/>
</dbReference>
<reference evidence="2" key="1">
    <citation type="journal article" date="2021" name="PeerJ">
        <title>Extensive microbial diversity within the chicken gut microbiome revealed by metagenomics and culture.</title>
        <authorList>
            <person name="Gilroy R."/>
            <person name="Ravi A."/>
            <person name="Getino M."/>
            <person name="Pursley I."/>
            <person name="Horton D.L."/>
            <person name="Alikhan N.F."/>
            <person name="Baker D."/>
            <person name="Gharbi K."/>
            <person name="Hall N."/>
            <person name="Watson M."/>
            <person name="Adriaenssens E.M."/>
            <person name="Foster-Nyarko E."/>
            <person name="Jarju S."/>
            <person name="Secka A."/>
            <person name="Antonio M."/>
            <person name="Oren A."/>
            <person name="Chaudhuri R.R."/>
            <person name="La Ragione R."/>
            <person name="Hildebrand F."/>
            <person name="Pallen M.J."/>
        </authorList>
    </citation>
    <scope>NUCLEOTIDE SEQUENCE</scope>
    <source>
        <strain evidence="2">CHK55-1828</strain>
    </source>
</reference>
<accession>A0A921HX33</accession>
<name>A0A921HX33_9BACT</name>
<evidence type="ECO:0000313" key="2">
    <source>
        <dbReference type="EMBL" id="HJF92520.1"/>
    </source>
</evidence>
<keyword evidence="1" id="KW-0812">Transmembrane</keyword>
<feature type="transmembrane region" description="Helical" evidence="1">
    <location>
        <begin position="117"/>
        <end position="135"/>
    </location>
</feature>
<dbReference type="InterPro" id="IPR025635">
    <property type="entry name" value="DUF4293"/>
</dbReference>
<comment type="caution">
    <text evidence="2">The sequence shown here is derived from an EMBL/GenBank/DDBJ whole genome shotgun (WGS) entry which is preliminary data.</text>
</comment>
<organism evidence="2 3">
    <name type="scientific">Mediterranea massiliensis</name>
    <dbReference type="NCBI Taxonomy" id="1841865"/>
    <lineage>
        <taxon>Bacteria</taxon>
        <taxon>Pseudomonadati</taxon>
        <taxon>Bacteroidota</taxon>
        <taxon>Bacteroidia</taxon>
        <taxon>Bacteroidales</taxon>
        <taxon>Bacteroidaceae</taxon>
        <taxon>Mediterranea</taxon>
    </lineage>
</organism>
<protein>
    <submittedName>
        <fullName evidence="2">DUF4293 domain-containing protein</fullName>
    </submittedName>
</protein>
<reference evidence="2" key="2">
    <citation type="submission" date="2021-09" db="EMBL/GenBank/DDBJ databases">
        <authorList>
            <person name="Gilroy R."/>
        </authorList>
    </citation>
    <scope>NUCLEOTIDE SEQUENCE</scope>
    <source>
        <strain evidence="2">CHK55-1828</strain>
    </source>
</reference>
<dbReference type="Pfam" id="PF14126">
    <property type="entry name" value="DUF4293"/>
    <property type="match status" value="1"/>
</dbReference>
<gene>
    <name evidence="2" type="ORF">K8W02_09085</name>
</gene>
<evidence type="ECO:0000313" key="3">
    <source>
        <dbReference type="Proteomes" id="UP000717835"/>
    </source>
</evidence>
<dbReference type="AlphaFoldDB" id="A0A921HX33"/>
<feature type="transmembrane region" description="Helical" evidence="1">
    <location>
        <begin position="86"/>
        <end position="105"/>
    </location>
</feature>
<keyword evidence="1" id="KW-1133">Transmembrane helix</keyword>
<proteinExistence type="predicted"/>
<evidence type="ECO:0000256" key="1">
    <source>
        <dbReference type="SAM" id="Phobius"/>
    </source>
</evidence>
<dbReference type="Proteomes" id="UP000717835">
    <property type="component" value="Unassembled WGS sequence"/>
</dbReference>
<dbReference type="EMBL" id="DYVX01000074">
    <property type="protein sequence ID" value="HJF92520.1"/>
    <property type="molecule type" value="Genomic_DNA"/>
</dbReference>
<sequence>MIQRIQSVYLLVVTVLLVVAMCLPAGHFIAADGVNTLAFKPLGVTLADGGFQSTWGLFGLLLLSTIVAFGTIFLFRNRMLQVRMTIFNSVLLIGYYVVFGVFWYVLKGRLDVTGFQVGWALCLPAVCIILNYLAFRAIYRDEVMVKAADRLRPSR</sequence>
<feature type="transmembrane region" description="Helical" evidence="1">
    <location>
        <begin position="55"/>
        <end position="74"/>
    </location>
</feature>
<keyword evidence="1" id="KW-0472">Membrane</keyword>